<name>A0ABW3WRF3_9FLAO</name>
<protein>
    <submittedName>
        <fullName evidence="3">Alpha/beta hydrolase</fullName>
    </submittedName>
</protein>
<keyword evidence="1 3" id="KW-0378">Hydrolase</keyword>
<organism evidence="3 4">
    <name type="scientific">Lutibacter holmesii</name>
    <dbReference type="NCBI Taxonomy" id="1137985"/>
    <lineage>
        <taxon>Bacteria</taxon>
        <taxon>Pseudomonadati</taxon>
        <taxon>Bacteroidota</taxon>
        <taxon>Flavobacteriia</taxon>
        <taxon>Flavobacteriales</taxon>
        <taxon>Flavobacteriaceae</taxon>
        <taxon>Lutibacter</taxon>
    </lineage>
</organism>
<sequence length="316" mass="35832">MKYFKNQKLFVYVFIFISIQIYSQEYSTEIIKLWEGEKTPFNKENIKLKETLDEAGKRYTQISEPTIYVYRNKEIKNNGAALLVCPGGGYAKVAIGNNNGESSAKHFLKMGFNVVAVLKYRLPDTLIVYSQEKVPLCDAQKALSIIHQNSSTWSIDKDKIAVMGSSAGGHLAASLVNLQEQIIAPGVKPEDLTLAASILLYPVVSFNLPYRHKGSYKYLLADKSNDQTLLDYYSMENKVSKNTTPTYIIHALDDSSVVYQNSLLYCESLKKHNVTYKYVELEKGGHGFGFNFKKTGVDWTIDLEKWLHTETNLFKN</sequence>
<dbReference type="PANTHER" id="PTHR48081">
    <property type="entry name" value="AB HYDROLASE SUPERFAMILY PROTEIN C4A8.06C"/>
    <property type="match status" value="1"/>
</dbReference>
<dbReference type="InterPro" id="IPR029058">
    <property type="entry name" value="AB_hydrolase_fold"/>
</dbReference>
<dbReference type="GO" id="GO:0016787">
    <property type="term" value="F:hydrolase activity"/>
    <property type="evidence" value="ECO:0007669"/>
    <property type="project" value="UniProtKB-KW"/>
</dbReference>
<dbReference type="PANTHER" id="PTHR48081:SF6">
    <property type="entry name" value="PEPTIDASE S9 PROLYL OLIGOPEPTIDASE CATALYTIC DOMAIN-CONTAINING PROTEIN"/>
    <property type="match status" value="1"/>
</dbReference>
<dbReference type="SUPFAM" id="SSF53474">
    <property type="entry name" value="alpha/beta-Hydrolases"/>
    <property type="match status" value="1"/>
</dbReference>
<accession>A0ABW3WRF3</accession>
<evidence type="ECO:0000259" key="2">
    <source>
        <dbReference type="Pfam" id="PF20434"/>
    </source>
</evidence>
<dbReference type="RefSeq" id="WP_386810422.1">
    <property type="nucleotide sequence ID" value="NZ_JBHTMV010000013.1"/>
</dbReference>
<evidence type="ECO:0000313" key="4">
    <source>
        <dbReference type="Proteomes" id="UP001597241"/>
    </source>
</evidence>
<evidence type="ECO:0000256" key="1">
    <source>
        <dbReference type="ARBA" id="ARBA00022801"/>
    </source>
</evidence>
<dbReference type="Gene3D" id="3.40.50.1820">
    <property type="entry name" value="alpha/beta hydrolase"/>
    <property type="match status" value="1"/>
</dbReference>
<gene>
    <name evidence="3" type="ORF">ACFQ5N_14095</name>
</gene>
<proteinExistence type="predicted"/>
<dbReference type="InterPro" id="IPR050300">
    <property type="entry name" value="GDXG_lipolytic_enzyme"/>
</dbReference>
<evidence type="ECO:0000313" key="3">
    <source>
        <dbReference type="EMBL" id="MFD1294971.1"/>
    </source>
</evidence>
<keyword evidence="4" id="KW-1185">Reference proteome</keyword>
<feature type="domain" description="BD-FAE-like" evidence="2">
    <location>
        <begin position="69"/>
        <end position="265"/>
    </location>
</feature>
<reference evidence="4" key="1">
    <citation type="journal article" date="2019" name="Int. J. Syst. Evol. Microbiol.">
        <title>The Global Catalogue of Microorganisms (GCM) 10K type strain sequencing project: providing services to taxonomists for standard genome sequencing and annotation.</title>
        <authorList>
            <consortium name="The Broad Institute Genomics Platform"/>
            <consortium name="The Broad Institute Genome Sequencing Center for Infectious Disease"/>
            <person name="Wu L."/>
            <person name="Ma J."/>
        </authorList>
    </citation>
    <scope>NUCLEOTIDE SEQUENCE [LARGE SCALE GENOMIC DNA]</scope>
    <source>
        <strain evidence="4">CCUG 62221</strain>
    </source>
</reference>
<dbReference type="Proteomes" id="UP001597241">
    <property type="component" value="Unassembled WGS sequence"/>
</dbReference>
<comment type="caution">
    <text evidence="3">The sequence shown here is derived from an EMBL/GenBank/DDBJ whole genome shotgun (WGS) entry which is preliminary data.</text>
</comment>
<dbReference type="EMBL" id="JBHTMV010000013">
    <property type="protein sequence ID" value="MFD1294971.1"/>
    <property type="molecule type" value="Genomic_DNA"/>
</dbReference>
<dbReference type="Pfam" id="PF20434">
    <property type="entry name" value="BD-FAE"/>
    <property type="match status" value="1"/>
</dbReference>
<dbReference type="InterPro" id="IPR049492">
    <property type="entry name" value="BD-FAE-like_dom"/>
</dbReference>